<evidence type="ECO:0000259" key="1">
    <source>
        <dbReference type="Pfam" id="PF12728"/>
    </source>
</evidence>
<proteinExistence type="predicted"/>
<dbReference type="Pfam" id="PF12728">
    <property type="entry name" value="HTH_17"/>
    <property type="match status" value="1"/>
</dbReference>
<dbReference type="InterPro" id="IPR041657">
    <property type="entry name" value="HTH_17"/>
</dbReference>
<feature type="domain" description="Helix-turn-helix" evidence="1">
    <location>
        <begin position="16"/>
        <end position="65"/>
    </location>
</feature>
<dbReference type="NCBIfam" id="TIGR01764">
    <property type="entry name" value="excise"/>
    <property type="match status" value="1"/>
</dbReference>
<comment type="caution">
    <text evidence="2">The sequence shown here is derived from an EMBL/GenBank/DDBJ whole genome shotgun (WGS) entry which is preliminary data.</text>
</comment>
<dbReference type="InterPro" id="IPR010093">
    <property type="entry name" value="SinI_DNA-bd"/>
</dbReference>
<accession>A0A2M8P2P9</accession>
<evidence type="ECO:0000313" key="2">
    <source>
        <dbReference type="EMBL" id="PJF31830.1"/>
    </source>
</evidence>
<dbReference type="EMBL" id="PGTK01000002">
    <property type="protein sequence ID" value="PJF31830.1"/>
    <property type="molecule type" value="Genomic_DNA"/>
</dbReference>
<protein>
    <submittedName>
        <fullName evidence="2">DNA-binding protein</fullName>
    </submittedName>
</protein>
<reference evidence="2 3" key="1">
    <citation type="submission" date="2017-11" db="EMBL/GenBank/DDBJ databases">
        <title>Evolution of Phototrophy in the Chloroflexi Phylum Driven by Horizontal Gene Transfer.</title>
        <authorList>
            <person name="Ward L.M."/>
            <person name="Hemp J."/>
            <person name="Shih P.M."/>
            <person name="Mcglynn S.E."/>
            <person name="Fischer W."/>
        </authorList>
    </citation>
    <scope>NUCLEOTIDE SEQUENCE [LARGE SCALE GENOMIC DNA]</scope>
    <source>
        <strain evidence="2">CP2_2F</strain>
    </source>
</reference>
<organism evidence="2 3">
    <name type="scientific">Candidatus Thermofonsia Clade 1 bacterium</name>
    <dbReference type="NCBI Taxonomy" id="2364210"/>
    <lineage>
        <taxon>Bacteria</taxon>
        <taxon>Bacillati</taxon>
        <taxon>Chloroflexota</taxon>
        <taxon>Candidatus Thermofontia</taxon>
        <taxon>Candidatus Thermofonsia Clade 1</taxon>
    </lineage>
</organism>
<dbReference type="AlphaFoldDB" id="A0A2M8P2P9"/>
<dbReference type="GO" id="GO:0003677">
    <property type="term" value="F:DNA binding"/>
    <property type="evidence" value="ECO:0007669"/>
    <property type="project" value="UniProtKB-KW"/>
</dbReference>
<evidence type="ECO:0000313" key="3">
    <source>
        <dbReference type="Proteomes" id="UP000228921"/>
    </source>
</evidence>
<dbReference type="Proteomes" id="UP000228921">
    <property type="component" value="Unassembled WGS sequence"/>
</dbReference>
<name>A0A2M8P2P9_9CHLR</name>
<keyword evidence="2" id="KW-0238">DNA-binding</keyword>
<gene>
    <name evidence="2" type="ORF">CUN51_02490</name>
</gene>
<sequence length="85" mass="9688">MVHHTERPVIEPNRVYSREEVAEILNVSLSTVKRLIAARRLRVSQPHGMRRVLILGQHILDLLAEGEVKPDEKTAKRRADSQTAT</sequence>